<evidence type="ECO:0000313" key="5">
    <source>
        <dbReference type="EMBL" id="PIZ42380.1"/>
    </source>
</evidence>
<proteinExistence type="inferred from homology"/>
<dbReference type="PANTHER" id="PTHR42796:SF4">
    <property type="entry name" value="FUMARYLACETOACETATE HYDROLASE DOMAIN-CONTAINING PROTEIN 2A"/>
    <property type="match status" value="1"/>
</dbReference>
<dbReference type="Gene3D" id="3.90.850.10">
    <property type="entry name" value="Fumarylacetoacetase-like, C-terminal domain"/>
    <property type="match status" value="1"/>
</dbReference>
<feature type="domain" description="Rv2993c-like N-terminal" evidence="4">
    <location>
        <begin position="1"/>
        <end position="50"/>
    </location>
</feature>
<evidence type="ECO:0000313" key="6">
    <source>
        <dbReference type="Proteomes" id="UP000230956"/>
    </source>
</evidence>
<dbReference type="EMBL" id="PFNG01000016">
    <property type="protein sequence ID" value="PIZ42380.1"/>
    <property type="molecule type" value="Genomic_DNA"/>
</dbReference>
<dbReference type="InterPro" id="IPR051121">
    <property type="entry name" value="FAH"/>
</dbReference>
<dbReference type="AlphaFoldDB" id="A0A2M7TB89"/>
<evidence type="ECO:0000259" key="3">
    <source>
        <dbReference type="Pfam" id="PF01557"/>
    </source>
</evidence>
<dbReference type="GO" id="GO:0019752">
    <property type="term" value="P:carboxylic acid metabolic process"/>
    <property type="evidence" value="ECO:0007669"/>
    <property type="project" value="UniProtKB-ARBA"/>
</dbReference>
<dbReference type="Pfam" id="PF10370">
    <property type="entry name" value="Rv2993c-like_N"/>
    <property type="match status" value="1"/>
</dbReference>
<evidence type="ECO:0000256" key="2">
    <source>
        <dbReference type="ARBA" id="ARBA00022723"/>
    </source>
</evidence>
<dbReference type="Pfam" id="PF01557">
    <property type="entry name" value="FAA_hydrolase"/>
    <property type="match status" value="1"/>
</dbReference>
<evidence type="ECO:0000256" key="1">
    <source>
        <dbReference type="ARBA" id="ARBA00010211"/>
    </source>
</evidence>
<evidence type="ECO:0008006" key="7">
    <source>
        <dbReference type="Google" id="ProtNLM"/>
    </source>
</evidence>
<protein>
    <recommendedName>
        <fullName evidence="7">FAA hydrolase family protein</fullName>
    </recommendedName>
</protein>
<comment type="similarity">
    <text evidence="1">Belongs to the FAH family.</text>
</comment>
<dbReference type="GO" id="GO:0046872">
    <property type="term" value="F:metal ion binding"/>
    <property type="evidence" value="ECO:0007669"/>
    <property type="project" value="UniProtKB-KW"/>
</dbReference>
<gene>
    <name evidence="5" type="ORF">COY37_00535</name>
</gene>
<dbReference type="GO" id="GO:0016853">
    <property type="term" value="F:isomerase activity"/>
    <property type="evidence" value="ECO:0007669"/>
    <property type="project" value="UniProtKB-ARBA"/>
</dbReference>
<comment type="caution">
    <text evidence="5">The sequence shown here is derived from an EMBL/GenBank/DDBJ whole genome shotgun (WGS) entry which is preliminary data.</text>
</comment>
<reference evidence="6" key="1">
    <citation type="submission" date="2017-09" db="EMBL/GenBank/DDBJ databases">
        <title>Depth-based differentiation of microbial function through sediment-hosted aquifers and enrichment of novel symbionts in the deep terrestrial subsurface.</title>
        <authorList>
            <person name="Probst A.J."/>
            <person name="Ladd B."/>
            <person name="Jarett J.K."/>
            <person name="Geller-Mcgrath D.E."/>
            <person name="Sieber C.M.K."/>
            <person name="Emerson J.B."/>
            <person name="Anantharaman K."/>
            <person name="Thomas B.C."/>
            <person name="Malmstrom R."/>
            <person name="Stieglmeier M."/>
            <person name="Klingl A."/>
            <person name="Woyke T."/>
            <person name="Ryan C.M."/>
            <person name="Banfield J.F."/>
        </authorList>
    </citation>
    <scope>NUCLEOTIDE SEQUENCE [LARGE SCALE GENOMIC DNA]</scope>
</reference>
<evidence type="ECO:0000259" key="4">
    <source>
        <dbReference type="Pfam" id="PF10370"/>
    </source>
</evidence>
<name>A0A2M7TB89_9ACTN</name>
<dbReference type="Gene3D" id="2.30.30.370">
    <property type="entry name" value="FAH"/>
    <property type="match status" value="1"/>
</dbReference>
<feature type="domain" description="Fumarylacetoacetase-like C-terminal" evidence="3">
    <location>
        <begin position="55"/>
        <end position="251"/>
    </location>
</feature>
<dbReference type="InterPro" id="IPR036663">
    <property type="entry name" value="Fumarylacetoacetase_C_sf"/>
</dbReference>
<dbReference type="RefSeq" id="WP_286678698.1">
    <property type="nucleotide sequence ID" value="NZ_MNXI01000099.1"/>
</dbReference>
<accession>A0A2M7TB89</accession>
<dbReference type="SUPFAM" id="SSF56529">
    <property type="entry name" value="FAH"/>
    <property type="match status" value="1"/>
</dbReference>
<dbReference type="PANTHER" id="PTHR42796">
    <property type="entry name" value="FUMARYLACETOACETATE HYDROLASE DOMAIN-CONTAINING PROTEIN 2A-RELATED"/>
    <property type="match status" value="1"/>
</dbReference>
<organism evidence="5 6">
    <name type="scientific">Candidatus Aquicultor secundus</name>
    <dbReference type="NCBI Taxonomy" id="1973895"/>
    <lineage>
        <taxon>Bacteria</taxon>
        <taxon>Bacillati</taxon>
        <taxon>Actinomycetota</taxon>
        <taxon>Candidatus Aquicultoria</taxon>
        <taxon>Candidatus Aquicultorales</taxon>
        <taxon>Candidatus Aquicultoraceae</taxon>
        <taxon>Candidatus Aquicultor</taxon>
    </lineage>
</organism>
<sequence>MKFVRFTYGGPIAYGILEGDEVCVIDGTPFKPFTPTQKKYPLDKIRILEPTTPSKVVAVGLNYTDHARELGMEMPDEPLIFLKPPSTVIGTADDIIYPPMSKWIEHEAELAIVIKETTRQVPITKAINYILGYTCANDVTARDLQKKDGQWTRAKSFDTFCPIGPYIVTPTDVDPRHLDIKLTVNGEVKQSSNTINMHFKPEYLVSYISHIMTLCPGDIILTGTPPGVGPIVPGDVMEITIEGIGVLRNKVIKL</sequence>
<dbReference type="InterPro" id="IPR018833">
    <property type="entry name" value="Rv2993c-like_N"/>
</dbReference>
<keyword evidence="2" id="KW-0479">Metal-binding</keyword>
<dbReference type="InterPro" id="IPR011234">
    <property type="entry name" value="Fumarylacetoacetase-like_C"/>
</dbReference>
<dbReference type="FunFam" id="3.90.850.10:FF:000002">
    <property type="entry name" value="2-hydroxyhepta-2,4-diene-1,7-dioate isomerase"/>
    <property type="match status" value="1"/>
</dbReference>
<dbReference type="Proteomes" id="UP000230956">
    <property type="component" value="Unassembled WGS sequence"/>
</dbReference>